<dbReference type="PANTHER" id="PTHR47706:SF9">
    <property type="entry name" value="NMRA-LIKE DOMAIN-CONTAINING PROTEIN-RELATED"/>
    <property type="match status" value="1"/>
</dbReference>
<dbReference type="InterPro" id="IPR051609">
    <property type="entry name" value="NmrA/Isoflavone_reductase-like"/>
</dbReference>
<dbReference type="PANTHER" id="PTHR47706">
    <property type="entry name" value="NMRA-LIKE FAMILY PROTEIN"/>
    <property type="match status" value="1"/>
</dbReference>
<dbReference type="Pfam" id="PF13460">
    <property type="entry name" value="NAD_binding_10"/>
    <property type="match status" value="1"/>
</dbReference>
<evidence type="ECO:0000259" key="4">
    <source>
        <dbReference type="Pfam" id="PF13460"/>
    </source>
</evidence>
<feature type="domain" description="NAD(P)-binding" evidence="4">
    <location>
        <begin position="12"/>
        <end position="185"/>
    </location>
</feature>
<dbReference type="CDD" id="cd05259">
    <property type="entry name" value="PCBER_SDR_a"/>
    <property type="match status" value="1"/>
</dbReference>
<evidence type="ECO:0000256" key="1">
    <source>
        <dbReference type="ARBA" id="ARBA00005725"/>
    </source>
</evidence>
<dbReference type="Gene3D" id="3.40.50.720">
    <property type="entry name" value="NAD(P)-binding Rossmann-like Domain"/>
    <property type="match status" value="1"/>
</dbReference>
<dbReference type="SUPFAM" id="SSF51735">
    <property type="entry name" value="NAD(P)-binding Rossmann-fold domains"/>
    <property type="match status" value="1"/>
</dbReference>
<proteinExistence type="inferred from homology"/>
<dbReference type="InterPro" id="IPR036291">
    <property type="entry name" value="NAD(P)-bd_dom_sf"/>
</dbReference>
<dbReference type="InterPro" id="IPR045312">
    <property type="entry name" value="PCBER-like"/>
</dbReference>
<dbReference type="GO" id="GO:0016491">
    <property type="term" value="F:oxidoreductase activity"/>
    <property type="evidence" value="ECO:0007669"/>
    <property type="project" value="UniProtKB-KW"/>
</dbReference>
<evidence type="ECO:0000313" key="6">
    <source>
        <dbReference type="Proteomes" id="UP000002489"/>
    </source>
</evidence>
<dbReference type="EnsemblFungi" id="FOXG_03960T0">
    <property type="protein sequence ID" value="FOXG_03960P0"/>
    <property type="gene ID" value="FOXG_03960"/>
</dbReference>
<comment type="similarity">
    <text evidence="1">Belongs to the NmrA-type oxidoreductase family. Isoflavone reductase subfamily.</text>
</comment>
<name>A0A0D2XJ51_FUSOF</name>
<dbReference type="Gene3D" id="3.90.25.10">
    <property type="entry name" value="UDP-galactose 4-epimerase, domain 1"/>
    <property type="match status" value="1"/>
</dbReference>
<dbReference type="Proteomes" id="UP000002489">
    <property type="component" value="Unassembled WGS sequence"/>
</dbReference>
<sequence length="294" mass="31973">MSSPLRKVAIVGASGRIGAFIFKSLHRSNKFDITVINRFGSKPAEYPEPTKIVQVHDEYPPLEMVQAFRGHDAVVLALGFAAEEHLPELARASVEAGVKRLIASGYGVDTTNEEAVKIFPVAAAKARMVEHLKFLEQPSCCIQVDFFGIKPEAKTAEILDDGNAKFTATTRDGVGQAVVGILGHPEETANRIVYISSTELSLNDVLEAEQKLVGKEGWKITNVKTDEEIAKAQKVVATATEMMPRMMATGRLGLAVNVQDRFEANFEGRGILDNDLLGVPQESIEEVVARVRSG</sequence>
<dbReference type="AlphaFoldDB" id="A0A0D2XJ51"/>
<keyword evidence="2" id="KW-0521">NADP</keyword>
<evidence type="ECO:0000313" key="5">
    <source>
        <dbReference type="EnsemblFungi" id="FOXG_03960P0"/>
    </source>
</evidence>
<organism evidence="5 6">
    <name type="scientific">Fusarium oxysporum (strain Fo5176)</name>
    <name type="common">Fusarium vascular wilt</name>
    <dbReference type="NCBI Taxonomy" id="660025"/>
    <lineage>
        <taxon>Eukaryota</taxon>
        <taxon>Fungi</taxon>
        <taxon>Dikarya</taxon>
        <taxon>Ascomycota</taxon>
        <taxon>Pezizomycotina</taxon>
        <taxon>Sordariomycetes</taxon>
        <taxon>Hypocreomycetidae</taxon>
        <taxon>Hypocreales</taxon>
        <taxon>Nectriaceae</taxon>
        <taxon>Fusarium</taxon>
        <taxon>Fusarium oxysporum species complex</taxon>
    </lineage>
</organism>
<evidence type="ECO:0000256" key="3">
    <source>
        <dbReference type="ARBA" id="ARBA00023002"/>
    </source>
</evidence>
<protein>
    <recommendedName>
        <fullName evidence="4">NAD(P)-binding domain-containing protein</fullName>
    </recommendedName>
</protein>
<evidence type="ECO:0000256" key="2">
    <source>
        <dbReference type="ARBA" id="ARBA00022857"/>
    </source>
</evidence>
<dbReference type="InterPro" id="IPR016040">
    <property type="entry name" value="NAD(P)-bd_dom"/>
</dbReference>
<reference evidence="6" key="1">
    <citation type="journal article" date="2012" name="Mol. Plant Microbe Interact.">
        <title>A highly conserved effector in Fusarium oxysporum is required for full virulence on Arabidopsis.</title>
        <authorList>
            <person name="Thatcher L.F."/>
            <person name="Gardiner D.M."/>
            <person name="Kazan K."/>
            <person name="Manners J."/>
        </authorList>
    </citation>
    <scope>NUCLEOTIDE SEQUENCE [LARGE SCALE GENOMIC DNA]</scope>
    <source>
        <strain evidence="6">Fo5176</strain>
    </source>
</reference>
<accession>A0A0D2XJ51</accession>
<reference evidence="5" key="2">
    <citation type="submission" date="2025-08" db="UniProtKB">
        <authorList>
            <consortium name="EnsemblFungi"/>
        </authorList>
    </citation>
    <scope>IDENTIFICATION</scope>
    <source>
        <strain evidence="5">4287 / CBS 123668 / FGSC 9935 / NRRL 34936</strain>
    </source>
</reference>
<keyword evidence="3" id="KW-0560">Oxidoreductase</keyword>